<feature type="domain" description="Glycoside hydrolase family 31 N-terminal" evidence="5">
    <location>
        <begin position="100"/>
        <end position="280"/>
    </location>
</feature>
<gene>
    <name evidence="7" type="ORF">J421_0364</name>
</gene>
<dbReference type="InterPro" id="IPR051816">
    <property type="entry name" value="Glycosyl_Hydrolase_31"/>
</dbReference>
<dbReference type="SUPFAM" id="SSF51445">
    <property type="entry name" value="(Trans)glycosidases"/>
    <property type="match status" value="1"/>
</dbReference>
<keyword evidence="8" id="KW-1185">Reference proteome</keyword>
<dbReference type="OrthoDB" id="176168at2"/>
<accession>W0RAT4</accession>
<feature type="domain" description="Glycosyl hydrolase family 31 C-terminal" evidence="6">
    <location>
        <begin position="633"/>
        <end position="719"/>
    </location>
</feature>
<proteinExistence type="inferred from homology"/>
<evidence type="ECO:0000259" key="6">
    <source>
        <dbReference type="Pfam" id="PF21365"/>
    </source>
</evidence>
<dbReference type="HOGENOM" id="CLU_000631_10_2_0"/>
<dbReference type="PATRIC" id="fig|861299.3.peg.372"/>
<dbReference type="CDD" id="cd14752">
    <property type="entry name" value="GH31_N"/>
    <property type="match status" value="1"/>
</dbReference>
<feature type="chain" id="PRO_5004793829" evidence="3">
    <location>
        <begin position="21"/>
        <end position="795"/>
    </location>
</feature>
<dbReference type="InParanoid" id="W0RAT4"/>
<dbReference type="InterPro" id="IPR017853">
    <property type="entry name" value="GH"/>
</dbReference>
<evidence type="ECO:0000259" key="4">
    <source>
        <dbReference type="Pfam" id="PF01055"/>
    </source>
</evidence>
<keyword evidence="2 7" id="KW-0378">Hydrolase</keyword>
<dbReference type="GO" id="GO:0004553">
    <property type="term" value="F:hydrolase activity, hydrolyzing O-glycosyl compounds"/>
    <property type="evidence" value="ECO:0007669"/>
    <property type="project" value="InterPro"/>
</dbReference>
<evidence type="ECO:0000313" key="8">
    <source>
        <dbReference type="Proteomes" id="UP000019151"/>
    </source>
</evidence>
<dbReference type="Pfam" id="PF13802">
    <property type="entry name" value="Gal_mutarotas_2"/>
    <property type="match status" value="1"/>
</dbReference>
<feature type="domain" description="Glycoside hydrolase family 31 TIM barrel" evidence="4">
    <location>
        <begin position="322"/>
        <end position="623"/>
    </location>
</feature>
<dbReference type="Gene3D" id="2.60.40.1760">
    <property type="entry name" value="glycosyl hydrolase (family 31)"/>
    <property type="match status" value="1"/>
</dbReference>
<dbReference type="STRING" id="861299.J421_0364"/>
<dbReference type="AlphaFoldDB" id="W0RAT4"/>
<dbReference type="PANTHER" id="PTHR43863:SF2">
    <property type="entry name" value="MALTASE-GLUCOAMYLASE"/>
    <property type="match status" value="1"/>
</dbReference>
<evidence type="ECO:0000256" key="2">
    <source>
        <dbReference type="RuleBase" id="RU361185"/>
    </source>
</evidence>
<dbReference type="KEGG" id="gba:J421_0364"/>
<dbReference type="InterPro" id="IPR025887">
    <property type="entry name" value="Glyco_hydro_31_N_dom"/>
</dbReference>
<evidence type="ECO:0000313" key="7">
    <source>
        <dbReference type="EMBL" id="AHG87901.1"/>
    </source>
</evidence>
<comment type="similarity">
    <text evidence="1 2">Belongs to the glycosyl hydrolase 31 family.</text>
</comment>
<dbReference type="PANTHER" id="PTHR43863">
    <property type="entry name" value="HYDROLASE, PUTATIVE (AFU_ORTHOLOGUE AFUA_1G03140)-RELATED"/>
    <property type="match status" value="1"/>
</dbReference>
<organism evidence="7 8">
    <name type="scientific">Gemmatirosa kalamazoonensis</name>
    <dbReference type="NCBI Taxonomy" id="861299"/>
    <lineage>
        <taxon>Bacteria</taxon>
        <taxon>Pseudomonadati</taxon>
        <taxon>Gemmatimonadota</taxon>
        <taxon>Gemmatimonadia</taxon>
        <taxon>Gemmatimonadales</taxon>
        <taxon>Gemmatimonadaceae</taxon>
        <taxon>Gemmatirosa</taxon>
    </lineage>
</organism>
<reference evidence="7 8" key="1">
    <citation type="journal article" date="2014" name="Genome Announc.">
        <title>Genome Sequence and Methylome of Soil Bacterium Gemmatirosa kalamazoonensis KBS708T, a Member of the Rarely Cultivated Gemmatimonadetes Phylum.</title>
        <authorList>
            <person name="Debruyn J.M."/>
            <person name="Radosevich M."/>
            <person name="Wommack K.E."/>
            <person name="Polson S.W."/>
            <person name="Hauser L.J."/>
            <person name="Fawaz M.N."/>
            <person name="Korlach J."/>
            <person name="Tsai Y.C."/>
        </authorList>
    </citation>
    <scope>NUCLEOTIDE SEQUENCE [LARGE SCALE GENOMIC DNA]</scope>
    <source>
        <strain evidence="7 8">KBS708</strain>
    </source>
</reference>
<keyword evidence="3" id="KW-0732">Signal</keyword>
<evidence type="ECO:0000256" key="3">
    <source>
        <dbReference type="SAM" id="SignalP"/>
    </source>
</evidence>
<feature type="signal peptide" evidence="3">
    <location>
        <begin position="1"/>
        <end position="20"/>
    </location>
</feature>
<dbReference type="RefSeq" id="WP_025409454.1">
    <property type="nucleotide sequence ID" value="NZ_CP007128.1"/>
</dbReference>
<dbReference type="SUPFAM" id="SSF51011">
    <property type="entry name" value="Glycosyl hydrolase domain"/>
    <property type="match status" value="1"/>
</dbReference>
<sequence>MRTRLLAALLCLAWAGQVESQPLLGDPIDVSEDFHRVDQLYFVGARMTRFDAAAGRGTLQWERYARVPSFNFEKLDPGLSRAPGNEFPGTEYDRDPALPFAIDFVSPRAVRLRFSTRDVPLESMQPADDPMLAGPVPSDRSWRTAATDSAVTYTSAYGSVRLVRNPWSIEIRDAAGRLLTRTQRAGQPASYYPYVPFSFVRRARDVGRSTAATFELAPDEKIFGMGESFTRLDKRGQHVVAYLRDAMGAQSRWQYKAVPFFVSSRGYGMFVHTSAPVTFDVGAEYDAHHTIYTGDELLDLFVFLGDPKDVLTEYTAITGRSPVPPLWSFGLWMSRITYNSEAQVRDVAKKLRAYRIPADVLHLDTGWFETDWRGDYQFSTTRFTDPAAMIRDLKADGFRVSLWQYTYFTPKNALWKEIVDKGLNVRDEGGRLPGEDAVLDFSNPDAVRWYQDKLAGLLSLGVGAIKADFGENAPATGLYRSGRTGWYEHNLYPVRYNAAVYDVTKRVTGDGVIWGRSAWAGSQRYPLHWGGDAENTNQAMAAELRAGISFGLSGFTYWSHDVGGFVQRAPRDLYRRWLAFGVLTSHTRTHGAPPREPWEYDSALVVDFRRAVDLKYALMPYILAQAKLSSERGWPMLRALFFEYPQDPTSWLVEDEYLFGSDLLVAPLLEENATLRSLYLPPGRWIDYQTGRPYDGARWHRIEAGPIPIVLLVRDHAVIPHVAVAQHTGAIDWAHVELRAFSTDGAAATGTFTMPGDSVRTIRVQGGRLVGDPLAGRVAWRVTAPHTRSEGLKED</sequence>
<dbReference type="GO" id="GO:0030246">
    <property type="term" value="F:carbohydrate binding"/>
    <property type="evidence" value="ECO:0007669"/>
    <property type="project" value="InterPro"/>
</dbReference>
<dbReference type="eggNOG" id="COG1501">
    <property type="taxonomic scope" value="Bacteria"/>
</dbReference>
<evidence type="ECO:0000259" key="5">
    <source>
        <dbReference type="Pfam" id="PF13802"/>
    </source>
</evidence>
<dbReference type="Proteomes" id="UP000019151">
    <property type="component" value="Chromosome"/>
</dbReference>
<dbReference type="InterPro" id="IPR048395">
    <property type="entry name" value="Glyco_hydro_31_C"/>
</dbReference>
<dbReference type="InterPro" id="IPR000322">
    <property type="entry name" value="Glyco_hydro_31_TIM"/>
</dbReference>
<dbReference type="CDD" id="cd06593">
    <property type="entry name" value="GH31_xylosidase_YicI"/>
    <property type="match status" value="1"/>
</dbReference>
<keyword evidence="2" id="KW-0326">Glycosidase</keyword>
<dbReference type="Gene3D" id="3.20.20.80">
    <property type="entry name" value="Glycosidases"/>
    <property type="match status" value="1"/>
</dbReference>
<dbReference type="Pfam" id="PF01055">
    <property type="entry name" value="Glyco_hydro_31_2nd"/>
    <property type="match status" value="1"/>
</dbReference>
<protein>
    <submittedName>
        <fullName evidence="7">Glycoside hydrolase family 31</fullName>
    </submittedName>
</protein>
<dbReference type="Gene3D" id="2.60.40.1180">
    <property type="entry name" value="Golgi alpha-mannosidase II"/>
    <property type="match status" value="1"/>
</dbReference>
<dbReference type="InterPro" id="IPR011013">
    <property type="entry name" value="Gal_mutarotase_sf_dom"/>
</dbReference>
<evidence type="ECO:0000256" key="1">
    <source>
        <dbReference type="ARBA" id="ARBA00007806"/>
    </source>
</evidence>
<dbReference type="GO" id="GO:0005975">
    <property type="term" value="P:carbohydrate metabolic process"/>
    <property type="evidence" value="ECO:0007669"/>
    <property type="project" value="InterPro"/>
</dbReference>
<dbReference type="EMBL" id="CP007128">
    <property type="protein sequence ID" value="AHG87901.1"/>
    <property type="molecule type" value="Genomic_DNA"/>
</dbReference>
<name>W0RAT4_9BACT</name>
<dbReference type="SUPFAM" id="SSF74650">
    <property type="entry name" value="Galactose mutarotase-like"/>
    <property type="match status" value="1"/>
</dbReference>
<dbReference type="InterPro" id="IPR013780">
    <property type="entry name" value="Glyco_hydro_b"/>
</dbReference>
<dbReference type="Pfam" id="PF21365">
    <property type="entry name" value="Glyco_hydro_31_3rd"/>
    <property type="match status" value="1"/>
</dbReference>